<dbReference type="GO" id="GO:0008483">
    <property type="term" value="F:transaminase activity"/>
    <property type="evidence" value="ECO:0007669"/>
    <property type="project" value="UniProtKB-KW"/>
</dbReference>
<keyword evidence="4 5" id="KW-0663">Pyridoxal phosphate</keyword>
<dbReference type="PROSITE" id="PS00600">
    <property type="entry name" value="AA_TRANSFER_CLASS_3"/>
    <property type="match status" value="1"/>
</dbReference>
<dbReference type="Pfam" id="PF00202">
    <property type="entry name" value="Aminotran_3"/>
    <property type="match status" value="1"/>
</dbReference>
<dbReference type="InterPro" id="IPR049704">
    <property type="entry name" value="Aminotrans_3_PPA_site"/>
</dbReference>
<dbReference type="PANTHER" id="PTHR43094">
    <property type="entry name" value="AMINOTRANSFERASE"/>
    <property type="match status" value="1"/>
</dbReference>
<dbReference type="PIRSF" id="PIRSF000521">
    <property type="entry name" value="Transaminase_4ab_Lys_Orn"/>
    <property type="match status" value="1"/>
</dbReference>
<dbReference type="EMBL" id="PKOZ01000001">
    <property type="protein sequence ID" value="PQD97281.1"/>
    <property type="molecule type" value="Genomic_DNA"/>
</dbReference>
<gene>
    <name evidence="6" type="ORF">CYL18_04740</name>
</gene>
<protein>
    <submittedName>
        <fullName evidence="6">Aspartate aminotransferase family protein</fullName>
    </submittedName>
</protein>
<evidence type="ECO:0000256" key="3">
    <source>
        <dbReference type="ARBA" id="ARBA00022679"/>
    </source>
</evidence>
<evidence type="ECO:0000313" key="6">
    <source>
        <dbReference type="EMBL" id="PQD97281.1"/>
    </source>
</evidence>
<dbReference type="Gene3D" id="3.90.1150.10">
    <property type="entry name" value="Aspartate Aminotransferase, domain 1"/>
    <property type="match status" value="1"/>
</dbReference>
<organism evidence="6 7">
    <name type="scientific">Pradoshia eiseniae</name>
    <dbReference type="NCBI Taxonomy" id="2064768"/>
    <lineage>
        <taxon>Bacteria</taxon>
        <taxon>Bacillati</taxon>
        <taxon>Bacillota</taxon>
        <taxon>Bacilli</taxon>
        <taxon>Bacillales</taxon>
        <taxon>Bacillaceae</taxon>
        <taxon>Pradoshia</taxon>
    </lineage>
</organism>
<comment type="caution">
    <text evidence="6">The sequence shown here is derived from an EMBL/GenBank/DDBJ whole genome shotgun (WGS) entry which is preliminary data.</text>
</comment>
<dbReference type="OrthoDB" id="9807885at2"/>
<dbReference type="PANTHER" id="PTHR43094:SF1">
    <property type="entry name" value="AMINOTRANSFERASE CLASS-III"/>
    <property type="match status" value="1"/>
</dbReference>
<evidence type="ECO:0000256" key="2">
    <source>
        <dbReference type="ARBA" id="ARBA00022576"/>
    </source>
</evidence>
<dbReference type="CDD" id="cd00610">
    <property type="entry name" value="OAT_like"/>
    <property type="match status" value="1"/>
</dbReference>
<keyword evidence="3 6" id="KW-0808">Transferase</keyword>
<evidence type="ECO:0000256" key="1">
    <source>
        <dbReference type="ARBA" id="ARBA00008954"/>
    </source>
</evidence>
<proteinExistence type="inferred from homology"/>
<dbReference type="SUPFAM" id="SSF53383">
    <property type="entry name" value="PLP-dependent transferases"/>
    <property type="match status" value="1"/>
</dbReference>
<dbReference type="AlphaFoldDB" id="A0A2S7N5B4"/>
<reference evidence="6 7" key="1">
    <citation type="submission" date="2017-12" db="EMBL/GenBank/DDBJ databases">
        <title>Taxonomic description and draft genome of Pradoshia cofamensis Gen. nov., sp. nov., a thermotolerant bacillale isolated from anterior gut of earthworm Eisenia fetida.</title>
        <authorList>
            <person name="Saha T."/>
            <person name="Chakraborty R."/>
        </authorList>
    </citation>
    <scope>NUCLEOTIDE SEQUENCE [LARGE SCALE GENOMIC DNA]</scope>
    <source>
        <strain evidence="6 7">EAG3</strain>
    </source>
</reference>
<dbReference type="GO" id="GO:0030170">
    <property type="term" value="F:pyridoxal phosphate binding"/>
    <property type="evidence" value="ECO:0007669"/>
    <property type="project" value="InterPro"/>
</dbReference>
<accession>A0A2S7N5B4</accession>
<sequence length="461" mass="50719">MKLGWGDGGVQVKDYVFHRDLTKTYPIITHGKGVYLYGEDGKRYLDGCSGAVAANLGHGDKRIAEAMALQAEKAAFVHTMRFETPVLHKLAEKIGKLAPGSLNRVYFTCGGSEANESAIKLSRQYFRNRGEPEKQVVIGRWLSYHGNTIGSLSAGGDIKRRQPYNGYLLPFQHVSAPHCLHCPFNREESDCETKKDWSCVAELERLILEIGPSQVSAFIAEPFTGSQAGAVPPPKSYFREVRALCDRYDVLLIIDEVMTGFCRTGAHFAIEHYGVEPDIITFGKGVSGGYSALGGMIVHDKIIDTLLQYGDGKFVHGYTYSGHPVTVAAGLAAMDIYESEHILRNVKGLEGHLFEGLDNLRKKYPFVYDIRGKGLFFGIELASNQDGQPFPPDLRIAERLNEKAMELGAVFYPGNGTVNGYAGDHLIIAPPLIISEREVDELISLLDDALKDLADSLKEGT</sequence>
<evidence type="ECO:0000313" key="7">
    <source>
        <dbReference type="Proteomes" id="UP000239663"/>
    </source>
</evidence>
<keyword evidence="7" id="KW-1185">Reference proteome</keyword>
<dbReference type="FunFam" id="3.40.640.10:FF:000014">
    <property type="entry name" value="Adenosylmethionine-8-amino-7-oxononanoate aminotransferase, probable"/>
    <property type="match status" value="1"/>
</dbReference>
<comment type="similarity">
    <text evidence="1 5">Belongs to the class-III pyridoxal-phosphate-dependent aminotransferase family.</text>
</comment>
<name>A0A2S7N5B4_9BACI</name>
<dbReference type="Gene3D" id="3.40.640.10">
    <property type="entry name" value="Type I PLP-dependent aspartate aminotransferase-like (Major domain)"/>
    <property type="match status" value="1"/>
</dbReference>
<dbReference type="InterPro" id="IPR015421">
    <property type="entry name" value="PyrdxlP-dep_Trfase_major"/>
</dbReference>
<evidence type="ECO:0000256" key="5">
    <source>
        <dbReference type="RuleBase" id="RU003560"/>
    </source>
</evidence>
<keyword evidence="2 6" id="KW-0032">Aminotransferase</keyword>
<evidence type="ECO:0000256" key="4">
    <source>
        <dbReference type="ARBA" id="ARBA00022898"/>
    </source>
</evidence>
<dbReference type="InterPro" id="IPR015422">
    <property type="entry name" value="PyrdxlP-dep_Trfase_small"/>
</dbReference>
<dbReference type="Proteomes" id="UP000239663">
    <property type="component" value="Unassembled WGS sequence"/>
</dbReference>
<dbReference type="InterPro" id="IPR015424">
    <property type="entry name" value="PyrdxlP-dep_Trfase"/>
</dbReference>
<dbReference type="InterPro" id="IPR005814">
    <property type="entry name" value="Aminotrans_3"/>
</dbReference>